<dbReference type="EMBL" id="OU015584">
    <property type="protein sequence ID" value="CAG5080426.1"/>
    <property type="molecule type" value="Genomic_DNA"/>
</dbReference>
<proteinExistence type="predicted"/>
<organism evidence="1 2">
    <name type="scientific">Parvicella tangerina</name>
    <dbReference type="NCBI Taxonomy" id="2829795"/>
    <lineage>
        <taxon>Bacteria</taxon>
        <taxon>Pseudomonadati</taxon>
        <taxon>Bacteroidota</taxon>
        <taxon>Flavobacteriia</taxon>
        <taxon>Flavobacteriales</taxon>
        <taxon>Parvicellaceae</taxon>
        <taxon>Parvicella</taxon>
    </lineage>
</organism>
<accession>A0A916NB74</accession>
<dbReference type="SUPFAM" id="SSF49464">
    <property type="entry name" value="Carboxypeptidase regulatory domain-like"/>
    <property type="match status" value="1"/>
</dbReference>
<dbReference type="Proteomes" id="UP000683507">
    <property type="component" value="Chromosome"/>
</dbReference>
<evidence type="ECO:0000313" key="1">
    <source>
        <dbReference type="EMBL" id="CAG5080426.1"/>
    </source>
</evidence>
<evidence type="ECO:0000313" key="2">
    <source>
        <dbReference type="Proteomes" id="UP000683507"/>
    </source>
</evidence>
<reference evidence="1" key="1">
    <citation type="submission" date="2021-04" db="EMBL/GenBank/DDBJ databases">
        <authorList>
            <person name="Rodrigo-Torres L."/>
            <person name="Arahal R. D."/>
            <person name="Lucena T."/>
        </authorList>
    </citation>
    <scope>NUCLEOTIDE SEQUENCE</scope>
    <source>
        <strain evidence="1">AS29M-1</strain>
    </source>
</reference>
<sequence>MKTILICSLFLSLLGCDCYRSYSGVVLDGESNEPIQGVEIYNTSKKSRLETITSVNGTYSGSIVGGFMNSCTKTHYFLFSKEGYRDTVSADSGKLIMVKESN</sequence>
<name>A0A916NB74_9FLAO</name>
<dbReference type="KEGG" id="ptan:CRYO30217_01306"/>
<evidence type="ECO:0008006" key="3">
    <source>
        <dbReference type="Google" id="ProtNLM"/>
    </source>
</evidence>
<protein>
    <recommendedName>
        <fullName evidence="3">Carboxypeptidase regulatory-like domain-containing protein</fullName>
    </recommendedName>
</protein>
<dbReference type="AlphaFoldDB" id="A0A916NB74"/>
<dbReference type="RefSeq" id="WP_258541514.1">
    <property type="nucleotide sequence ID" value="NZ_OU015584.1"/>
</dbReference>
<dbReference type="InterPro" id="IPR008969">
    <property type="entry name" value="CarboxyPept-like_regulatory"/>
</dbReference>
<keyword evidence="2" id="KW-1185">Reference proteome</keyword>
<gene>
    <name evidence="1" type="ORF">CRYO30217_01306</name>
</gene>